<dbReference type="Gene3D" id="3.90.1570.30">
    <property type="match status" value="1"/>
</dbReference>
<gene>
    <name evidence="2" type="ORF">ACFS7Z_24235</name>
</gene>
<dbReference type="Proteomes" id="UP001597641">
    <property type="component" value="Unassembled WGS sequence"/>
</dbReference>
<comment type="caution">
    <text evidence="2">The sequence shown here is derived from an EMBL/GenBank/DDBJ whole genome shotgun (WGS) entry which is preliminary data.</text>
</comment>
<dbReference type="EMBL" id="JBHUOX010000031">
    <property type="protein sequence ID" value="MFD3003489.1"/>
    <property type="molecule type" value="Genomic_DNA"/>
</dbReference>
<evidence type="ECO:0000313" key="2">
    <source>
        <dbReference type="EMBL" id="MFD3003489.1"/>
    </source>
</evidence>
<sequence length="402" mass="45550">MKIDLSSFFTTPDYTRNGIPCFLCESRKKLIQNTPEEKVRQAVLRYLICELRVPAERALVEVPMSHYVKGASGRADIIVTDKDGKPVLIVECKEENCDVTDEAIAQARRYDTILKSGSIMVTNGRHAYFEVQDGLGYKQLRKIPSYRNLTKWRWFSFMKQETEPFRCLPIKAPIPESTVDLYIKEGCLGEDTSLSLHPFIFNLRGWLNDTQDQVAPAAITAVNILKDAGLRRSQFGNAGGGKFSGEYRYFVLEDALGNNQIVSISIFGGSKTINHPHWGNRKGYTYLTVAIDDFESSHMSLELNLDKFVDLRGRNAIIWHNGALTNGKLGQTPRQKVLEFIQKEAPHLVLDGKIILGEIDTGEEIKSENKATTDFLSRLILYALLRDTYRKIARKKQAYCTL</sequence>
<organism evidence="2 3">
    <name type="scientific">Pontibacter toksunensis</name>
    <dbReference type="NCBI Taxonomy" id="1332631"/>
    <lineage>
        <taxon>Bacteria</taxon>
        <taxon>Pseudomonadati</taxon>
        <taxon>Bacteroidota</taxon>
        <taxon>Cytophagia</taxon>
        <taxon>Cytophagales</taxon>
        <taxon>Hymenobacteraceae</taxon>
        <taxon>Pontibacter</taxon>
    </lineage>
</organism>
<name>A0ABW6C2J4_9BACT</name>
<proteinExistence type="predicted"/>
<feature type="domain" description="Type I restriction enzyme R protein N-terminal" evidence="1">
    <location>
        <begin position="35"/>
        <end position="144"/>
    </location>
</feature>
<protein>
    <submittedName>
        <fullName evidence="2">Type I restriction enzyme HsdR N-terminal domain-containing protein</fullName>
    </submittedName>
</protein>
<keyword evidence="3" id="KW-1185">Reference proteome</keyword>
<evidence type="ECO:0000313" key="3">
    <source>
        <dbReference type="Proteomes" id="UP001597641"/>
    </source>
</evidence>
<reference evidence="3" key="1">
    <citation type="journal article" date="2019" name="Int. J. Syst. Evol. Microbiol.">
        <title>The Global Catalogue of Microorganisms (GCM) 10K type strain sequencing project: providing services to taxonomists for standard genome sequencing and annotation.</title>
        <authorList>
            <consortium name="The Broad Institute Genomics Platform"/>
            <consortium name="The Broad Institute Genome Sequencing Center for Infectious Disease"/>
            <person name="Wu L."/>
            <person name="Ma J."/>
        </authorList>
    </citation>
    <scope>NUCLEOTIDE SEQUENCE [LARGE SCALE GENOMIC DNA]</scope>
    <source>
        <strain evidence="3">KCTC 23984</strain>
    </source>
</reference>
<dbReference type="InterPro" id="IPR029464">
    <property type="entry name" value="HSDR_N"/>
</dbReference>
<dbReference type="RefSeq" id="WP_377490985.1">
    <property type="nucleotide sequence ID" value="NZ_JBHUOX010000031.1"/>
</dbReference>
<evidence type="ECO:0000259" key="1">
    <source>
        <dbReference type="Pfam" id="PF13588"/>
    </source>
</evidence>
<dbReference type="Pfam" id="PF13588">
    <property type="entry name" value="HSDR_N_2"/>
    <property type="match status" value="1"/>
</dbReference>
<accession>A0ABW6C2J4</accession>